<sequence length="512" mass="58079">MPSPDYLLSFILASLVVVGALLLLKGWNRNPRLPFPPGPEPRFLIGNLLDIPASYPWKTYAEWGKKYGDVIHIETFGNHVLVINSLEAAIELLERRAHIFSDRPAVPMLALNGWDMSFGMMPYGGKWRQHRRMFHQYFRREAIHTYYPIQLKKIHELLHGLLSSPEDFVQHIQTLAAANIMAIVYGYDIKSKDDPFVDLAEDAVERFAQSFLPDVWVNSFPFLRYFPSWFPGCGFHRFAQETIPVVEEMKSLPFDFVKQTMRDGNETFSVVRELLAKNSGSAEQETTIKHTAAVAYAAAAETTTSTLHVFFMAMALHPEVVRKAQNEIDAVVGPGRFPQFEDRKEMPYCEAVFRETFRWQATVPLALPHATSDDDVFRGCLIPKGTMVLPNIWAMLHDESVYANPEEFDPERFLNTSANGQIQLNADDRILSFGFGRRICAGRHAADSVVWAAMFSVLAMFDISKAKDDEGEEIPIEPMLSDVSLSHPLPFKCAITCRSEAVKQLVERTTEL</sequence>
<evidence type="ECO:0000256" key="1">
    <source>
        <dbReference type="ARBA" id="ARBA00001971"/>
    </source>
</evidence>
<evidence type="ECO:0000256" key="7">
    <source>
        <dbReference type="ARBA" id="ARBA00023004"/>
    </source>
</evidence>
<comment type="cofactor">
    <cofactor evidence="1 9">
        <name>heme</name>
        <dbReference type="ChEBI" id="CHEBI:30413"/>
    </cofactor>
</comment>
<evidence type="ECO:0000256" key="2">
    <source>
        <dbReference type="ARBA" id="ARBA00005179"/>
    </source>
</evidence>
<dbReference type="InterPro" id="IPR002401">
    <property type="entry name" value="Cyt_P450_E_grp-I"/>
</dbReference>
<proteinExistence type="inferred from homology"/>
<evidence type="ECO:0000256" key="10">
    <source>
        <dbReference type="RuleBase" id="RU000461"/>
    </source>
</evidence>
<dbReference type="PRINTS" id="PR00463">
    <property type="entry name" value="EP450I"/>
</dbReference>
<keyword evidence="13" id="KW-1185">Reference proteome</keyword>
<keyword evidence="7 9" id="KW-0408">Iron</keyword>
<dbReference type="Proteomes" id="UP001362999">
    <property type="component" value="Unassembled WGS sequence"/>
</dbReference>
<name>A0AAW0DB77_9AGAR</name>
<accession>A0AAW0DB77</accession>
<keyword evidence="6 10" id="KW-0560">Oxidoreductase</keyword>
<dbReference type="InterPro" id="IPR050364">
    <property type="entry name" value="Cytochrome_P450_fung"/>
</dbReference>
<keyword evidence="8 10" id="KW-0503">Monooxygenase</keyword>
<keyword evidence="4 9" id="KW-0349">Heme</keyword>
<evidence type="ECO:0000256" key="3">
    <source>
        <dbReference type="ARBA" id="ARBA00010617"/>
    </source>
</evidence>
<dbReference type="InterPro" id="IPR017972">
    <property type="entry name" value="Cyt_P450_CS"/>
</dbReference>
<evidence type="ECO:0000313" key="13">
    <source>
        <dbReference type="Proteomes" id="UP001362999"/>
    </source>
</evidence>
<evidence type="ECO:0000256" key="4">
    <source>
        <dbReference type="ARBA" id="ARBA00022617"/>
    </source>
</evidence>
<evidence type="ECO:0000256" key="5">
    <source>
        <dbReference type="ARBA" id="ARBA00022723"/>
    </source>
</evidence>
<dbReference type="PANTHER" id="PTHR46300:SF7">
    <property type="entry name" value="P450, PUTATIVE (EUROFUNG)-RELATED"/>
    <property type="match status" value="1"/>
</dbReference>
<evidence type="ECO:0000313" key="12">
    <source>
        <dbReference type="EMBL" id="KAK7048442.1"/>
    </source>
</evidence>
<dbReference type="InterPro" id="IPR001128">
    <property type="entry name" value="Cyt_P450"/>
</dbReference>
<keyword evidence="5 9" id="KW-0479">Metal-binding</keyword>
<keyword evidence="11" id="KW-1133">Transmembrane helix</keyword>
<dbReference type="AlphaFoldDB" id="A0AAW0DB77"/>
<organism evidence="12 13">
    <name type="scientific">Favolaschia claudopus</name>
    <dbReference type="NCBI Taxonomy" id="2862362"/>
    <lineage>
        <taxon>Eukaryota</taxon>
        <taxon>Fungi</taxon>
        <taxon>Dikarya</taxon>
        <taxon>Basidiomycota</taxon>
        <taxon>Agaricomycotina</taxon>
        <taxon>Agaricomycetes</taxon>
        <taxon>Agaricomycetidae</taxon>
        <taxon>Agaricales</taxon>
        <taxon>Marasmiineae</taxon>
        <taxon>Mycenaceae</taxon>
        <taxon>Favolaschia</taxon>
    </lineage>
</organism>
<protein>
    <submittedName>
        <fullName evidence="12">Cytochrome P450</fullName>
    </submittedName>
</protein>
<dbReference type="GO" id="GO:0004497">
    <property type="term" value="F:monooxygenase activity"/>
    <property type="evidence" value="ECO:0007669"/>
    <property type="project" value="UniProtKB-KW"/>
</dbReference>
<dbReference type="Gene3D" id="1.10.630.10">
    <property type="entry name" value="Cytochrome P450"/>
    <property type="match status" value="1"/>
</dbReference>
<feature type="binding site" description="axial binding residue" evidence="9">
    <location>
        <position position="440"/>
    </location>
    <ligand>
        <name>heme</name>
        <dbReference type="ChEBI" id="CHEBI:30413"/>
    </ligand>
    <ligandPart>
        <name>Fe</name>
        <dbReference type="ChEBI" id="CHEBI:18248"/>
    </ligandPart>
</feature>
<gene>
    <name evidence="12" type="ORF">R3P38DRAFT_1864701</name>
</gene>
<feature type="transmembrane region" description="Helical" evidence="11">
    <location>
        <begin position="6"/>
        <end position="24"/>
    </location>
</feature>
<dbReference type="PANTHER" id="PTHR46300">
    <property type="entry name" value="P450, PUTATIVE (EUROFUNG)-RELATED-RELATED"/>
    <property type="match status" value="1"/>
</dbReference>
<dbReference type="Pfam" id="PF00067">
    <property type="entry name" value="p450"/>
    <property type="match status" value="1"/>
</dbReference>
<evidence type="ECO:0000256" key="6">
    <source>
        <dbReference type="ARBA" id="ARBA00023002"/>
    </source>
</evidence>
<dbReference type="EMBL" id="JAWWNJ010000009">
    <property type="protein sequence ID" value="KAK7048442.1"/>
    <property type="molecule type" value="Genomic_DNA"/>
</dbReference>
<dbReference type="SUPFAM" id="SSF48264">
    <property type="entry name" value="Cytochrome P450"/>
    <property type="match status" value="1"/>
</dbReference>
<dbReference type="InterPro" id="IPR036396">
    <property type="entry name" value="Cyt_P450_sf"/>
</dbReference>
<comment type="similarity">
    <text evidence="3 10">Belongs to the cytochrome P450 family.</text>
</comment>
<keyword evidence="11" id="KW-0812">Transmembrane</keyword>
<dbReference type="GO" id="GO:0020037">
    <property type="term" value="F:heme binding"/>
    <property type="evidence" value="ECO:0007669"/>
    <property type="project" value="InterPro"/>
</dbReference>
<evidence type="ECO:0000256" key="8">
    <source>
        <dbReference type="ARBA" id="ARBA00023033"/>
    </source>
</evidence>
<comment type="caution">
    <text evidence="12">The sequence shown here is derived from an EMBL/GenBank/DDBJ whole genome shotgun (WGS) entry which is preliminary data.</text>
</comment>
<dbReference type="CDD" id="cd11065">
    <property type="entry name" value="CYP64-like"/>
    <property type="match status" value="1"/>
</dbReference>
<reference evidence="12 13" key="1">
    <citation type="journal article" date="2024" name="J Genomics">
        <title>Draft genome sequencing and assembly of Favolaschia claudopus CIRM-BRFM 2984 isolated from oak limbs.</title>
        <authorList>
            <person name="Navarro D."/>
            <person name="Drula E."/>
            <person name="Chaduli D."/>
            <person name="Cazenave R."/>
            <person name="Ahrendt S."/>
            <person name="Wang J."/>
            <person name="Lipzen A."/>
            <person name="Daum C."/>
            <person name="Barry K."/>
            <person name="Grigoriev I.V."/>
            <person name="Favel A."/>
            <person name="Rosso M.N."/>
            <person name="Martin F."/>
        </authorList>
    </citation>
    <scope>NUCLEOTIDE SEQUENCE [LARGE SCALE GENOMIC DNA]</scope>
    <source>
        <strain evidence="12 13">CIRM-BRFM 2984</strain>
    </source>
</reference>
<evidence type="ECO:0000256" key="9">
    <source>
        <dbReference type="PIRSR" id="PIRSR602401-1"/>
    </source>
</evidence>
<evidence type="ECO:0000256" key="11">
    <source>
        <dbReference type="SAM" id="Phobius"/>
    </source>
</evidence>
<dbReference type="GO" id="GO:0016705">
    <property type="term" value="F:oxidoreductase activity, acting on paired donors, with incorporation or reduction of molecular oxygen"/>
    <property type="evidence" value="ECO:0007669"/>
    <property type="project" value="InterPro"/>
</dbReference>
<comment type="pathway">
    <text evidence="2">Secondary metabolite biosynthesis.</text>
</comment>
<keyword evidence="11" id="KW-0472">Membrane</keyword>
<dbReference type="GO" id="GO:0005506">
    <property type="term" value="F:iron ion binding"/>
    <property type="evidence" value="ECO:0007669"/>
    <property type="project" value="InterPro"/>
</dbReference>
<dbReference type="PROSITE" id="PS00086">
    <property type="entry name" value="CYTOCHROME_P450"/>
    <property type="match status" value="1"/>
</dbReference>